<keyword evidence="2" id="KW-0378">Hydrolase</keyword>
<name>A0A975IN03_9MICO</name>
<feature type="domain" description="AB hydrolase-1" evidence="1">
    <location>
        <begin position="4"/>
        <end position="226"/>
    </location>
</feature>
<keyword evidence="3" id="KW-1185">Reference proteome</keyword>
<sequence>MTTLLLHGLGADRRQSLELFAPAVRAVFGEDELMVSPDVRAHGASTAIGDPADFALDRLADEVVLETLEAADAAGRPRGEPVTVMGLSMGAAIALRIALRGLLPIERAVFVRPAFGDRSLPPNLRPFPVIGEFLRTGGPAAVDRFRETSVFHAVDAVSPSGGLGLLSQFAAPAAAARAIRLVEIPRNRAFDDDAELAGLAARGIRSLVIAAPRDPVHPLELGERWAGGLGAAFGLAPARDDGPAAQQTWMRERIADWLGSGA</sequence>
<gene>
    <name evidence="2" type="ORF">G127AT_10305</name>
</gene>
<dbReference type="InterPro" id="IPR000073">
    <property type="entry name" value="AB_hydrolase_1"/>
</dbReference>
<dbReference type="AlphaFoldDB" id="A0A975IN03"/>
<dbReference type="Proteomes" id="UP000671914">
    <property type="component" value="Chromosome"/>
</dbReference>
<evidence type="ECO:0000259" key="1">
    <source>
        <dbReference type="Pfam" id="PF12697"/>
    </source>
</evidence>
<dbReference type="Gene3D" id="3.40.50.1820">
    <property type="entry name" value="alpha/beta hydrolase"/>
    <property type="match status" value="1"/>
</dbReference>
<reference evidence="2" key="1">
    <citation type="submission" date="2021-03" db="EMBL/GenBank/DDBJ databases">
        <title>Agromyces archimandritus sp. nov., isolated from the cockroach Archimandrita tessellata.</title>
        <authorList>
            <person name="Guzman J."/>
            <person name="Ortuzar M."/>
            <person name="Poehlein A."/>
            <person name="Daniel R."/>
            <person name="Trujillo M."/>
            <person name="Vilcinskas A."/>
        </authorList>
    </citation>
    <scope>NUCLEOTIDE SEQUENCE</scope>
    <source>
        <strain evidence="2">G127AT</strain>
    </source>
</reference>
<dbReference type="EMBL" id="CP071696">
    <property type="protein sequence ID" value="QTX03724.1"/>
    <property type="molecule type" value="Genomic_DNA"/>
</dbReference>
<evidence type="ECO:0000313" key="3">
    <source>
        <dbReference type="Proteomes" id="UP000671914"/>
    </source>
</evidence>
<proteinExistence type="predicted"/>
<dbReference type="KEGG" id="aarc:G127AT_10305"/>
<protein>
    <submittedName>
        <fullName evidence="2">Alpha/beta hydrolase</fullName>
    </submittedName>
</protein>
<dbReference type="InterPro" id="IPR029058">
    <property type="entry name" value="AB_hydrolase_fold"/>
</dbReference>
<evidence type="ECO:0000313" key="2">
    <source>
        <dbReference type="EMBL" id="QTX03724.1"/>
    </source>
</evidence>
<dbReference type="Pfam" id="PF12697">
    <property type="entry name" value="Abhydrolase_6"/>
    <property type="match status" value="1"/>
</dbReference>
<dbReference type="RefSeq" id="WP_210896601.1">
    <property type="nucleotide sequence ID" value="NZ_CP071696.1"/>
</dbReference>
<organism evidence="2 3">
    <name type="scientific">Agromyces archimandritae</name>
    <dbReference type="NCBI Taxonomy" id="2781962"/>
    <lineage>
        <taxon>Bacteria</taxon>
        <taxon>Bacillati</taxon>
        <taxon>Actinomycetota</taxon>
        <taxon>Actinomycetes</taxon>
        <taxon>Micrococcales</taxon>
        <taxon>Microbacteriaceae</taxon>
        <taxon>Agromyces</taxon>
    </lineage>
</organism>
<accession>A0A975IN03</accession>
<dbReference type="GO" id="GO:0016787">
    <property type="term" value="F:hydrolase activity"/>
    <property type="evidence" value="ECO:0007669"/>
    <property type="project" value="UniProtKB-KW"/>
</dbReference>
<dbReference type="SUPFAM" id="SSF53474">
    <property type="entry name" value="alpha/beta-Hydrolases"/>
    <property type="match status" value="1"/>
</dbReference>